<evidence type="ECO:0008006" key="3">
    <source>
        <dbReference type="Google" id="ProtNLM"/>
    </source>
</evidence>
<dbReference type="RefSeq" id="WP_344057635.1">
    <property type="nucleotide sequence ID" value="NZ_BAAAOH010000001.1"/>
</dbReference>
<gene>
    <name evidence="1" type="ORF">GCM10009777_01850</name>
</gene>
<name>A0ABP5D6I5_9MICO</name>
<dbReference type="EMBL" id="BAAAOH010000001">
    <property type="protein sequence ID" value="GAA1973371.1"/>
    <property type="molecule type" value="Genomic_DNA"/>
</dbReference>
<evidence type="ECO:0000313" key="1">
    <source>
        <dbReference type="EMBL" id="GAA1973371.1"/>
    </source>
</evidence>
<sequence>MVTAESDTILRWELQRIGPCDWVIHDLRHPPPDARDLLASVSDDGDEVVVTWHRDVPLATRYVTAEAARDDVVRWMSRQPGGTRPIPIAHFPPTAR</sequence>
<proteinExistence type="predicted"/>
<organism evidence="1 2">
    <name type="scientific">Microbacterium pumilum</name>
    <dbReference type="NCBI Taxonomy" id="344165"/>
    <lineage>
        <taxon>Bacteria</taxon>
        <taxon>Bacillati</taxon>
        <taxon>Actinomycetota</taxon>
        <taxon>Actinomycetes</taxon>
        <taxon>Micrococcales</taxon>
        <taxon>Microbacteriaceae</taxon>
        <taxon>Microbacterium</taxon>
    </lineage>
</organism>
<protein>
    <recommendedName>
        <fullName evidence="3">DUF2249 domain-containing protein</fullName>
    </recommendedName>
</protein>
<accession>A0ABP5D6I5</accession>
<evidence type="ECO:0000313" key="2">
    <source>
        <dbReference type="Proteomes" id="UP001500326"/>
    </source>
</evidence>
<comment type="caution">
    <text evidence="1">The sequence shown here is derived from an EMBL/GenBank/DDBJ whole genome shotgun (WGS) entry which is preliminary data.</text>
</comment>
<dbReference type="Proteomes" id="UP001500326">
    <property type="component" value="Unassembled WGS sequence"/>
</dbReference>
<keyword evidence="2" id="KW-1185">Reference proteome</keyword>
<reference evidence="2" key="1">
    <citation type="journal article" date="2019" name="Int. J. Syst. Evol. Microbiol.">
        <title>The Global Catalogue of Microorganisms (GCM) 10K type strain sequencing project: providing services to taxonomists for standard genome sequencing and annotation.</title>
        <authorList>
            <consortium name="The Broad Institute Genomics Platform"/>
            <consortium name="The Broad Institute Genome Sequencing Center for Infectious Disease"/>
            <person name="Wu L."/>
            <person name="Ma J."/>
        </authorList>
    </citation>
    <scope>NUCLEOTIDE SEQUENCE [LARGE SCALE GENOMIC DNA]</scope>
    <source>
        <strain evidence="2">JCM 14902</strain>
    </source>
</reference>